<evidence type="ECO:0000313" key="10">
    <source>
        <dbReference type="Proteomes" id="UP000533476"/>
    </source>
</evidence>
<dbReference type="InterPro" id="IPR020593">
    <property type="entry name" value="G-glutamylP_reductase_CS"/>
</dbReference>
<dbReference type="FunFam" id="3.40.309.10:FF:000006">
    <property type="entry name" value="Gamma-glutamyl phosphate reductase"/>
    <property type="match status" value="1"/>
</dbReference>
<dbReference type="PANTHER" id="PTHR11063:SF8">
    <property type="entry name" value="DELTA-1-PYRROLINE-5-CARBOXYLATE SYNTHASE"/>
    <property type="match status" value="1"/>
</dbReference>
<dbReference type="Pfam" id="PF00171">
    <property type="entry name" value="Aldedh"/>
    <property type="match status" value="1"/>
</dbReference>
<dbReference type="UniPathway" id="UPA00098">
    <property type="reaction ID" value="UER00360"/>
</dbReference>
<evidence type="ECO:0000256" key="7">
    <source>
        <dbReference type="HAMAP-Rule" id="MF_00412"/>
    </source>
</evidence>
<dbReference type="Gene3D" id="3.40.605.10">
    <property type="entry name" value="Aldehyde Dehydrogenase, Chain A, domain 1"/>
    <property type="match status" value="1"/>
</dbReference>
<comment type="subcellular location">
    <subcellularLocation>
        <location evidence="7">Cytoplasm</location>
    </subcellularLocation>
</comment>
<dbReference type="EC" id="1.2.1.41" evidence="7"/>
<keyword evidence="7" id="KW-0963">Cytoplasm</keyword>
<gene>
    <name evidence="7" type="primary">proA</name>
    <name evidence="9" type="ORF">HIJ39_08500</name>
</gene>
<evidence type="ECO:0000256" key="1">
    <source>
        <dbReference type="ARBA" id="ARBA00004985"/>
    </source>
</evidence>
<evidence type="ECO:0000256" key="5">
    <source>
        <dbReference type="ARBA" id="ARBA00023002"/>
    </source>
</evidence>
<dbReference type="Gene3D" id="3.40.309.10">
    <property type="entry name" value="Aldehyde Dehydrogenase, Chain A, domain 2"/>
    <property type="match status" value="1"/>
</dbReference>
<evidence type="ECO:0000256" key="2">
    <source>
        <dbReference type="ARBA" id="ARBA00022605"/>
    </source>
</evidence>
<dbReference type="Proteomes" id="UP000533476">
    <property type="component" value="Unassembled WGS sequence"/>
</dbReference>
<keyword evidence="2 7" id="KW-0028">Amino-acid biosynthesis</keyword>
<keyword evidence="5 7" id="KW-0560">Oxidoreductase</keyword>
<dbReference type="InterPro" id="IPR000965">
    <property type="entry name" value="GPR_dom"/>
</dbReference>
<dbReference type="SUPFAM" id="SSF53720">
    <property type="entry name" value="ALDH-like"/>
    <property type="match status" value="1"/>
</dbReference>
<dbReference type="InterPro" id="IPR016163">
    <property type="entry name" value="Ald_DH_C"/>
</dbReference>
<reference evidence="9 10" key="1">
    <citation type="submission" date="2020-04" db="EMBL/GenBank/DDBJ databases">
        <authorList>
            <person name="Zhang R."/>
            <person name="Schippers A."/>
        </authorList>
    </citation>
    <scope>NUCLEOTIDE SEQUENCE [LARGE SCALE GENOMIC DNA]</scope>
    <source>
        <strain evidence="9 10">DSM 109850</strain>
    </source>
</reference>
<comment type="pathway">
    <text evidence="1 7">Amino-acid biosynthesis; L-proline biosynthesis; L-glutamate 5-semialdehyde from L-glutamate: step 2/2.</text>
</comment>
<dbReference type="RefSeq" id="WP_169098659.1">
    <property type="nucleotide sequence ID" value="NZ_JABBVZ010000022.1"/>
</dbReference>
<dbReference type="NCBIfam" id="NF001221">
    <property type="entry name" value="PRK00197.1"/>
    <property type="match status" value="1"/>
</dbReference>
<dbReference type="GO" id="GO:0055129">
    <property type="term" value="P:L-proline biosynthetic process"/>
    <property type="evidence" value="ECO:0007669"/>
    <property type="project" value="UniProtKB-UniRule"/>
</dbReference>
<dbReference type="PANTHER" id="PTHR11063">
    <property type="entry name" value="GLUTAMATE SEMIALDEHYDE DEHYDROGENASE"/>
    <property type="match status" value="1"/>
</dbReference>
<comment type="similarity">
    <text evidence="7">Belongs to the gamma-glutamyl phosphate reductase family.</text>
</comment>
<evidence type="ECO:0000313" key="9">
    <source>
        <dbReference type="EMBL" id="NMP22390.1"/>
    </source>
</evidence>
<dbReference type="NCBIfam" id="TIGR00407">
    <property type="entry name" value="proA"/>
    <property type="match status" value="1"/>
</dbReference>
<comment type="caution">
    <text evidence="9">The sequence shown here is derived from an EMBL/GenBank/DDBJ whole genome shotgun (WGS) entry which is preliminary data.</text>
</comment>
<accession>A0A7Y0L383</accession>
<dbReference type="InterPro" id="IPR012134">
    <property type="entry name" value="Glu-5-SA_DH"/>
</dbReference>
<name>A0A7Y0L383_9FIRM</name>
<proteinExistence type="inferred from homology"/>
<dbReference type="HAMAP" id="MF_00412">
    <property type="entry name" value="ProA"/>
    <property type="match status" value="1"/>
</dbReference>
<comment type="function">
    <text evidence="7">Catalyzes the NADPH-dependent reduction of L-glutamate 5-phosphate into L-glutamate 5-semialdehyde and phosphate. The product spontaneously undergoes cyclization to form 1-pyrroline-5-carboxylate.</text>
</comment>
<dbReference type="InterPro" id="IPR016161">
    <property type="entry name" value="Ald_DH/histidinol_DH"/>
</dbReference>
<evidence type="ECO:0000256" key="3">
    <source>
        <dbReference type="ARBA" id="ARBA00022650"/>
    </source>
</evidence>
<keyword evidence="10" id="KW-1185">Reference proteome</keyword>
<comment type="catalytic activity">
    <reaction evidence="6 7">
        <text>L-glutamate 5-semialdehyde + phosphate + NADP(+) = L-glutamyl 5-phosphate + NADPH + H(+)</text>
        <dbReference type="Rhea" id="RHEA:19541"/>
        <dbReference type="ChEBI" id="CHEBI:15378"/>
        <dbReference type="ChEBI" id="CHEBI:43474"/>
        <dbReference type="ChEBI" id="CHEBI:57783"/>
        <dbReference type="ChEBI" id="CHEBI:58066"/>
        <dbReference type="ChEBI" id="CHEBI:58274"/>
        <dbReference type="ChEBI" id="CHEBI:58349"/>
        <dbReference type="EC" id="1.2.1.41"/>
    </reaction>
</comment>
<dbReference type="GO" id="GO:0050661">
    <property type="term" value="F:NADP binding"/>
    <property type="evidence" value="ECO:0007669"/>
    <property type="project" value="InterPro"/>
</dbReference>
<feature type="domain" description="Aldehyde dehydrogenase" evidence="8">
    <location>
        <begin position="6"/>
        <end position="276"/>
    </location>
</feature>
<dbReference type="InterPro" id="IPR015590">
    <property type="entry name" value="Aldehyde_DH_dom"/>
</dbReference>
<dbReference type="AlphaFoldDB" id="A0A7Y0L383"/>
<dbReference type="CDD" id="cd07079">
    <property type="entry name" value="ALDH_F18-19_ProA-GPR"/>
    <property type="match status" value="1"/>
</dbReference>
<evidence type="ECO:0000256" key="6">
    <source>
        <dbReference type="ARBA" id="ARBA00049024"/>
    </source>
</evidence>
<keyword evidence="4 7" id="KW-0521">NADP</keyword>
<dbReference type="PIRSF" id="PIRSF000151">
    <property type="entry name" value="GPR"/>
    <property type="match status" value="1"/>
</dbReference>
<dbReference type="PROSITE" id="PS01223">
    <property type="entry name" value="PROA"/>
    <property type="match status" value="1"/>
</dbReference>
<keyword evidence="3 7" id="KW-0641">Proline biosynthesis</keyword>
<evidence type="ECO:0000259" key="8">
    <source>
        <dbReference type="Pfam" id="PF00171"/>
    </source>
</evidence>
<dbReference type="GO" id="GO:0005737">
    <property type="term" value="C:cytoplasm"/>
    <property type="evidence" value="ECO:0007669"/>
    <property type="project" value="UniProtKB-SubCell"/>
</dbReference>
<dbReference type="EMBL" id="JABBVZ010000022">
    <property type="protein sequence ID" value="NMP22390.1"/>
    <property type="molecule type" value="Genomic_DNA"/>
</dbReference>
<organism evidence="9 10">
    <name type="scientific">Sulfobacillus harzensis</name>
    <dbReference type="NCBI Taxonomy" id="2729629"/>
    <lineage>
        <taxon>Bacteria</taxon>
        <taxon>Bacillati</taxon>
        <taxon>Bacillota</taxon>
        <taxon>Clostridia</taxon>
        <taxon>Eubacteriales</taxon>
        <taxon>Clostridiales Family XVII. Incertae Sedis</taxon>
        <taxon>Sulfobacillus</taxon>
    </lineage>
</organism>
<protein>
    <recommendedName>
        <fullName evidence="7">Gamma-glutamyl phosphate reductase</fullName>
        <shortName evidence="7">GPR</shortName>
        <ecNumber evidence="7">1.2.1.41</ecNumber>
    </recommendedName>
    <alternativeName>
        <fullName evidence="7">Glutamate-5-semialdehyde dehydrogenase</fullName>
    </alternativeName>
    <alternativeName>
        <fullName evidence="7">Glutamyl-gamma-semialdehyde dehydrogenase</fullName>
        <shortName evidence="7">GSA dehydrogenase</shortName>
    </alternativeName>
</protein>
<dbReference type="GO" id="GO:0004350">
    <property type="term" value="F:glutamate-5-semialdehyde dehydrogenase activity"/>
    <property type="evidence" value="ECO:0007669"/>
    <property type="project" value="UniProtKB-UniRule"/>
</dbReference>
<dbReference type="InterPro" id="IPR016162">
    <property type="entry name" value="Ald_DH_N"/>
</dbReference>
<evidence type="ECO:0000256" key="4">
    <source>
        <dbReference type="ARBA" id="ARBA00022857"/>
    </source>
</evidence>
<sequence>MLTAQLADAKQAGQVLAMTPLAERNALLESMEHLLVTYQDQVLAANARDVDEAQARDLDPPRIARLKLTPEKLAGLRESLAALRQAPDPLGAGRRWQTARGLILQETRVPLGVIAIIYESRPGVTVEATGLAIKSGNAILLRGGREAHNSNEALASLWHQALKDVGWPSALVTLLHDPDRSLAQELMHLKGLDLLIPRGGAGLIQRVVSEATVPVIETGVGNCHLYVDEAADWEMALNILQDGKISSPAVCNALETVLIHRAVKDGWVPQAHERLSPYGVVWHGDAEVMALVPDAVEATEADWQEEYLGLHLAARVVDSLDDALDHIARYGSHHSEAIVTNSYSAGQRFLAQVDAAVVYWNASTRFSDGFQFGYGGEMGISTQKLHARGPMGPEALTTVKTIAYGSGHTRDM</sequence>